<accession>A0AAD6Z1W8</accession>
<evidence type="ECO:0000313" key="2">
    <source>
        <dbReference type="Proteomes" id="UP001218218"/>
    </source>
</evidence>
<protein>
    <submittedName>
        <fullName evidence="1">Uncharacterized protein</fullName>
    </submittedName>
</protein>
<proteinExistence type="predicted"/>
<reference evidence="1" key="1">
    <citation type="submission" date="2023-03" db="EMBL/GenBank/DDBJ databases">
        <title>Massive genome expansion in bonnet fungi (Mycena s.s.) driven by repeated elements and novel gene families across ecological guilds.</title>
        <authorList>
            <consortium name="Lawrence Berkeley National Laboratory"/>
            <person name="Harder C.B."/>
            <person name="Miyauchi S."/>
            <person name="Viragh M."/>
            <person name="Kuo A."/>
            <person name="Thoen E."/>
            <person name="Andreopoulos B."/>
            <person name="Lu D."/>
            <person name="Skrede I."/>
            <person name="Drula E."/>
            <person name="Henrissat B."/>
            <person name="Morin E."/>
            <person name="Kohler A."/>
            <person name="Barry K."/>
            <person name="LaButti K."/>
            <person name="Morin E."/>
            <person name="Salamov A."/>
            <person name="Lipzen A."/>
            <person name="Mereny Z."/>
            <person name="Hegedus B."/>
            <person name="Baldrian P."/>
            <person name="Stursova M."/>
            <person name="Weitz H."/>
            <person name="Taylor A."/>
            <person name="Grigoriev I.V."/>
            <person name="Nagy L.G."/>
            <person name="Martin F."/>
            <person name="Kauserud H."/>
        </authorList>
    </citation>
    <scope>NUCLEOTIDE SEQUENCE</scope>
    <source>
        <strain evidence="1">CBHHK002</strain>
    </source>
</reference>
<sequence length="166" mass="18555">MPTIHAAALDREINDLLMNRKCYLERAGWTYLLRRRGPKGRREFKIGKADDVDKRLPAYTKCGGIRAVCAWYTRFPKKIGELSSGFRRAGDRPCRAPHPSEIAQAVRMARTSSLSRALSAQSPRMVPAFEGRRIEEGEAIGGAVFSAGLQMLNVTLHDFAGLPMYM</sequence>
<gene>
    <name evidence="1" type="ORF">DFH08DRAFT_54870</name>
</gene>
<dbReference type="Proteomes" id="UP001218218">
    <property type="component" value="Unassembled WGS sequence"/>
</dbReference>
<evidence type="ECO:0000313" key="1">
    <source>
        <dbReference type="EMBL" id="KAJ7303663.1"/>
    </source>
</evidence>
<dbReference type="AlphaFoldDB" id="A0AAD6Z1W8"/>
<name>A0AAD6Z1W8_9AGAR</name>
<organism evidence="1 2">
    <name type="scientific">Mycena albidolilacea</name>
    <dbReference type="NCBI Taxonomy" id="1033008"/>
    <lineage>
        <taxon>Eukaryota</taxon>
        <taxon>Fungi</taxon>
        <taxon>Dikarya</taxon>
        <taxon>Basidiomycota</taxon>
        <taxon>Agaricomycotina</taxon>
        <taxon>Agaricomycetes</taxon>
        <taxon>Agaricomycetidae</taxon>
        <taxon>Agaricales</taxon>
        <taxon>Marasmiineae</taxon>
        <taxon>Mycenaceae</taxon>
        <taxon>Mycena</taxon>
    </lineage>
</organism>
<keyword evidence="2" id="KW-1185">Reference proteome</keyword>
<dbReference type="EMBL" id="JARIHO010000104">
    <property type="protein sequence ID" value="KAJ7303663.1"/>
    <property type="molecule type" value="Genomic_DNA"/>
</dbReference>
<comment type="caution">
    <text evidence="1">The sequence shown here is derived from an EMBL/GenBank/DDBJ whole genome shotgun (WGS) entry which is preliminary data.</text>
</comment>